<organism evidence="2 3">
    <name type="scientific">Mycobacterium tuberculosis</name>
    <dbReference type="NCBI Taxonomy" id="1773"/>
    <lineage>
        <taxon>Bacteria</taxon>
        <taxon>Bacillati</taxon>
        <taxon>Actinomycetota</taxon>
        <taxon>Actinomycetes</taxon>
        <taxon>Mycobacteriales</taxon>
        <taxon>Mycobacteriaceae</taxon>
        <taxon>Mycobacterium</taxon>
        <taxon>Mycobacterium tuberculosis complex</taxon>
    </lineage>
</organism>
<sequence length="98" mass="10894">MLRRQDLSCNNNSSSTSAAHVSHRRSMTAAEVFSSLLQIRQRAAAPRLRRDVPGTGSARVCGAMPLRNREGLRLWRPPGDRDSAQLSAKWTRARVIPT</sequence>
<dbReference type="Proteomes" id="UP000039021">
    <property type="component" value="Unassembled WGS sequence"/>
</dbReference>
<reference evidence="3" key="1">
    <citation type="submission" date="2015-03" db="EMBL/GenBank/DDBJ databases">
        <authorList>
            <consortium name="Pathogen Informatics"/>
        </authorList>
    </citation>
    <scope>NUCLEOTIDE SEQUENCE [LARGE SCALE GENOMIC DNA]</scope>
    <source>
        <strain evidence="3">N09902308</strain>
    </source>
</reference>
<accession>A0A916L7Z6</accession>
<dbReference type="AlphaFoldDB" id="A0A916L7Z6"/>
<evidence type="ECO:0000313" key="2">
    <source>
        <dbReference type="EMBL" id="COW97887.1"/>
    </source>
</evidence>
<evidence type="ECO:0000256" key="1">
    <source>
        <dbReference type="SAM" id="MobiDB-lite"/>
    </source>
</evidence>
<name>A0A916L7Z6_MYCTX</name>
<gene>
    <name evidence="2" type="ORF">ERS007739_00445</name>
</gene>
<feature type="region of interest" description="Disordered" evidence="1">
    <location>
        <begin position="1"/>
        <end position="24"/>
    </location>
</feature>
<proteinExistence type="predicted"/>
<dbReference type="EMBL" id="CSBK01000124">
    <property type="protein sequence ID" value="COW97887.1"/>
    <property type="molecule type" value="Genomic_DNA"/>
</dbReference>
<evidence type="ECO:0000313" key="3">
    <source>
        <dbReference type="Proteomes" id="UP000039021"/>
    </source>
</evidence>
<feature type="compositionally biased region" description="Low complexity" evidence="1">
    <location>
        <begin position="8"/>
        <end position="20"/>
    </location>
</feature>
<protein>
    <submittedName>
        <fullName evidence="2">Uncharacterized protein</fullName>
    </submittedName>
</protein>
<comment type="caution">
    <text evidence="2">The sequence shown here is derived from an EMBL/GenBank/DDBJ whole genome shotgun (WGS) entry which is preliminary data.</text>
</comment>